<evidence type="ECO:0000256" key="1">
    <source>
        <dbReference type="SAM" id="Phobius"/>
    </source>
</evidence>
<proteinExistence type="predicted"/>
<feature type="transmembrane region" description="Helical" evidence="1">
    <location>
        <begin position="131"/>
        <end position="156"/>
    </location>
</feature>
<keyword evidence="1" id="KW-0472">Membrane</keyword>
<dbReference type="AlphaFoldDB" id="A0A8J5YWD7"/>
<comment type="caution">
    <text evidence="2">The sequence shown here is derived from an EMBL/GenBank/DDBJ whole genome shotgun (WGS) entry which is preliminary data.</text>
</comment>
<keyword evidence="1" id="KW-1133">Transmembrane helix</keyword>
<feature type="transmembrane region" description="Helical" evidence="1">
    <location>
        <begin position="99"/>
        <end position="124"/>
    </location>
</feature>
<keyword evidence="1" id="KW-0812">Transmembrane</keyword>
<reference evidence="2 3" key="1">
    <citation type="journal article" date="2021" name="bioRxiv">
        <title>The Gossypium anomalum genome as a resource for cotton improvement and evolutionary analysis of hybrid incompatibility.</title>
        <authorList>
            <person name="Grover C.E."/>
            <person name="Yuan D."/>
            <person name="Arick M.A."/>
            <person name="Miller E.R."/>
            <person name="Hu G."/>
            <person name="Peterson D.G."/>
            <person name="Wendel J.F."/>
            <person name="Udall J.A."/>
        </authorList>
    </citation>
    <scope>NUCLEOTIDE SEQUENCE [LARGE SCALE GENOMIC DNA]</scope>
    <source>
        <strain evidence="2">JFW-Udall</strain>
        <tissue evidence="2">Leaf</tissue>
    </source>
</reference>
<name>A0A8J5YWD7_9ROSI</name>
<sequence>MFDWGFMIRFQPNSPRWNKIFFPFSNFAPHLFETLLLQPDSSYHPASLSCFASGHFHSSALSCQSIEVTSSSVLLDGLCLVYAFSLGVCSVLFCFFSFFLFLFALFCSFFFLFLLFFSMVLVYSREITVRLIVAASGCSLIIDFGSSLMLYSSYLVHMCPFYGSMFC</sequence>
<accession>A0A8J5YWD7</accession>
<feature type="transmembrane region" description="Helical" evidence="1">
    <location>
        <begin position="73"/>
        <end position="93"/>
    </location>
</feature>
<evidence type="ECO:0000313" key="2">
    <source>
        <dbReference type="EMBL" id="KAG8490457.1"/>
    </source>
</evidence>
<keyword evidence="3" id="KW-1185">Reference proteome</keyword>
<organism evidence="2 3">
    <name type="scientific">Gossypium anomalum</name>
    <dbReference type="NCBI Taxonomy" id="47600"/>
    <lineage>
        <taxon>Eukaryota</taxon>
        <taxon>Viridiplantae</taxon>
        <taxon>Streptophyta</taxon>
        <taxon>Embryophyta</taxon>
        <taxon>Tracheophyta</taxon>
        <taxon>Spermatophyta</taxon>
        <taxon>Magnoliopsida</taxon>
        <taxon>eudicotyledons</taxon>
        <taxon>Gunneridae</taxon>
        <taxon>Pentapetalae</taxon>
        <taxon>rosids</taxon>
        <taxon>malvids</taxon>
        <taxon>Malvales</taxon>
        <taxon>Malvaceae</taxon>
        <taxon>Malvoideae</taxon>
        <taxon>Gossypium</taxon>
    </lineage>
</organism>
<gene>
    <name evidence="2" type="ORF">CXB51_013649</name>
</gene>
<dbReference type="EMBL" id="JAHUZN010000006">
    <property type="protein sequence ID" value="KAG8490457.1"/>
    <property type="molecule type" value="Genomic_DNA"/>
</dbReference>
<protein>
    <submittedName>
        <fullName evidence="2">Uncharacterized protein</fullName>
    </submittedName>
</protein>
<dbReference type="Proteomes" id="UP000701853">
    <property type="component" value="Chromosome 6"/>
</dbReference>
<evidence type="ECO:0000313" key="3">
    <source>
        <dbReference type="Proteomes" id="UP000701853"/>
    </source>
</evidence>
<dbReference type="OrthoDB" id="10469062at2759"/>